<name>A0A6J4U9U2_9BACT</name>
<evidence type="ECO:0000256" key="5">
    <source>
        <dbReference type="ARBA" id="ARBA00023315"/>
    </source>
</evidence>
<evidence type="ECO:0000256" key="1">
    <source>
        <dbReference type="ARBA" id="ARBA00005189"/>
    </source>
</evidence>
<evidence type="ECO:0000256" key="2">
    <source>
        <dbReference type="ARBA" id="ARBA00022516"/>
    </source>
</evidence>
<dbReference type="SMART" id="SM00563">
    <property type="entry name" value="PlsC"/>
    <property type="match status" value="1"/>
</dbReference>
<dbReference type="CDD" id="cd07989">
    <property type="entry name" value="LPLAT_AGPAT-like"/>
    <property type="match status" value="1"/>
</dbReference>
<dbReference type="SUPFAM" id="SSF69593">
    <property type="entry name" value="Glycerol-3-phosphate (1)-acyltransferase"/>
    <property type="match status" value="1"/>
</dbReference>
<keyword evidence="5 7" id="KW-0012">Acyltransferase</keyword>
<keyword evidence="3 7" id="KW-0808">Transferase</keyword>
<evidence type="ECO:0000256" key="3">
    <source>
        <dbReference type="ARBA" id="ARBA00022679"/>
    </source>
</evidence>
<evidence type="ECO:0000313" key="7">
    <source>
        <dbReference type="EMBL" id="CAA9544779.1"/>
    </source>
</evidence>
<organism evidence="7">
    <name type="scientific">uncultured Thermomicrobiales bacterium</name>
    <dbReference type="NCBI Taxonomy" id="1645740"/>
    <lineage>
        <taxon>Bacteria</taxon>
        <taxon>Pseudomonadati</taxon>
        <taxon>Thermomicrobiota</taxon>
        <taxon>Thermomicrobia</taxon>
        <taxon>Thermomicrobiales</taxon>
        <taxon>environmental samples</taxon>
    </lineage>
</organism>
<gene>
    <name evidence="7" type="ORF">AVDCRST_MAG70-416</name>
</gene>
<comment type="pathway">
    <text evidence="1">Lipid metabolism.</text>
</comment>
<evidence type="ECO:0000256" key="4">
    <source>
        <dbReference type="ARBA" id="ARBA00023098"/>
    </source>
</evidence>
<proteinExistence type="predicted"/>
<dbReference type="AlphaFoldDB" id="A0A6J4U9U2"/>
<reference evidence="7" key="1">
    <citation type="submission" date="2020-02" db="EMBL/GenBank/DDBJ databases">
        <authorList>
            <person name="Meier V. D."/>
        </authorList>
    </citation>
    <scope>NUCLEOTIDE SEQUENCE</scope>
    <source>
        <strain evidence="7">AVDCRST_MAG70</strain>
    </source>
</reference>
<dbReference type="EC" id="2.3.1.51" evidence="7"/>
<accession>A0A6J4U9U2</accession>
<feature type="domain" description="Phospholipid/glycerol acyltransferase" evidence="6">
    <location>
        <begin position="97"/>
        <end position="209"/>
    </location>
</feature>
<protein>
    <submittedName>
        <fullName evidence="7">1-acyl-sn-glycerol-3-phosphate acyltransferase</fullName>
        <ecNumber evidence="7">2.3.1.51</ecNumber>
    </submittedName>
</protein>
<keyword evidence="2" id="KW-0444">Lipid biosynthesis</keyword>
<dbReference type="InterPro" id="IPR002123">
    <property type="entry name" value="Plipid/glycerol_acylTrfase"/>
</dbReference>
<dbReference type="GO" id="GO:0003841">
    <property type="term" value="F:1-acylglycerol-3-phosphate O-acyltransferase activity"/>
    <property type="evidence" value="ECO:0007669"/>
    <property type="project" value="UniProtKB-EC"/>
</dbReference>
<dbReference type="GO" id="GO:0006654">
    <property type="term" value="P:phosphatidic acid biosynthetic process"/>
    <property type="evidence" value="ECO:0007669"/>
    <property type="project" value="TreeGrafter"/>
</dbReference>
<dbReference type="PANTHER" id="PTHR10434:SF64">
    <property type="entry name" value="1-ACYL-SN-GLYCEROL-3-PHOSPHATE ACYLTRANSFERASE-RELATED"/>
    <property type="match status" value="1"/>
</dbReference>
<dbReference type="Pfam" id="PF01553">
    <property type="entry name" value="Acyltransferase"/>
    <property type="match status" value="1"/>
</dbReference>
<keyword evidence="4" id="KW-0443">Lipid metabolism</keyword>
<dbReference type="EMBL" id="CADCWH010000067">
    <property type="protein sequence ID" value="CAA9544779.1"/>
    <property type="molecule type" value="Genomic_DNA"/>
</dbReference>
<dbReference type="PANTHER" id="PTHR10434">
    <property type="entry name" value="1-ACYL-SN-GLYCEROL-3-PHOSPHATE ACYLTRANSFERASE"/>
    <property type="match status" value="1"/>
</dbReference>
<evidence type="ECO:0000259" key="6">
    <source>
        <dbReference type="SMART" id="SM00563"/>
    </source>
</evidence>
<sequence length="313" mass="34494">MDAVRPAIRTHVGDPPIRHTLAGGHIGVGGPWEYVRTAVDLVVWAGIVPLAARLLARGGARLGAMRVQRWWAGQMVRTLGIRIDWEGLDQIDPDEAYVVVATHEGFTDVLALLRLPLPLRFAGRDELAGWPLLGPYLRDTGQVIIRPEAGVAAYRRLVREGREVVGRGESLVIFPQGTILGIETDCLPGAFALALALDRPILPVALTGGHRVWEHPFGSRLRRGERMSVRVLPPIPAGEVRARGMRQIRRDVCRGLKSAALDGIMAPPRRFVPARDGYWDGYAFEIDPAFPDLAAEFVSRRRAGQRDRRAPGH</sequence>